<dbReference type="AlphaFoldDB" id="A0A1F7HCW6"/>
<sequence length="112" mass="13465">MLRRTQQAFTIVLVLFLLYSLSKNIFSYTGKLQFYHDFRKDYEKEYDKNKKLKSELRKSTDYYTVEKEIREKLNLLQPDEEAIILPKITITLAPSPTPIKKPYQQWIDLITE</sequence>
<dbReference type="Proteomes" id="UP000177027">
    <property type="component" value="Unassembled WGS sequence"/>
</dbReference>
<reference evidence="1 2" key="1">
    <citation type="journal article" date="2016" name="Nat. Commun.">
        <title>Thousands of microbial genomes shed light on interconnected biogeochemical processes in an aquifer system.</title>
        <authorList>
            <person name="Anantharaman K."/>
            <person name="Brown C.T."/>
            <person name="Hug L.A."/>
            <person name="Sharon I."/>
            <person name="Castelle C.J."/>
            <person name="Probst A.J."/>
            <person name="Thomas B.C."/>
            <person name="Singh A."/>
            <person name="Wilkins M.J."/>
            <person name="Karaoz U."/>
            <person name="Brodie E.L."/>
            <person name="Williams K.H."/>
            <person name="Hubbard S.S."/>
            <person name="Banfield J.F."/>
        </authorList>
    </citation>
    <scope>NUCLEOTIDE SEQUENCE [LARGE SCALE GENOMIC DNA]</scope>
</reference>
<dbReference type="EMBL" id="MFZS01000021">
    <property type="protein sequence ID" value="OGK28903.1"/>
    <property type="molecule type" value="Genomic_DNA"/>
</dbReference>
<name>A0A1F7HCW6_9BACT</name>
<dbReference type="InterPro" id="IPR007060">
    <property type="entry name" value="FtsL/DivIC"/>
</dbReference>
<evidence type="ECO:0000313" key="2">
    <source>
        <dbReference type="Proteomes" id="UP000177027"/>
    </source>
</evidence>
<evidence type="ECO:0008006" key="3">
    <source>
        <dbReference type="Google" id="ProtNLM"/>
    </source>
</evidence>
<accession>A0A1F7HCW6</accession>
<protein>
    <recommendedName>
        <fullName evidence="3">Cell division protein FtsL</fullName>
    </recommendedName>
</protein>
<proteinExistence type="predicted"/>
<organism evidence="1 2">
    <name type="scientific">Candidatus Roizmanbacteria bacterium RIFCSPHIGHO2_02_FULL_40_9</name>
    <dbReference type="NCBI Taxonomy" id="1802042"/>
    <lineage>
        <taxon>Bacteria</taxon>
        <taxon>Candidatus Roizmaniibacteriota</taxon>
    </lineage>
</organism>
<evidence type="ECO:0000313" key="1">
    <source>
        <dbReference type="EMBL" id="OGK28903.1"/>
    </source>
</evidence>
<comment type="caution">
    <text evidence="1">The sequence shown here is derived from an EMBL/GenBank/DDBJ whole genome shotgun (WGS) entry which is preliminary data.</text>
</comment>
<dbReference type="Pfam" id="PF04977">
    <property type="entry name" value="DivIC"/>
    <property type="match status" value="1"/>
</dbReference>
<gene>
    <name evidence="1" type="ORF">A3D06_00595</name>
</gene>